<dbReference type="eggNOG" id="COG0845">
    <property type="taxonomic scope" value="Bacteria"/>
</dbReference>
<dbReference type="PANTHER" id="PTHR30469:SF18">
    <property type="entry name" value="RESISTANCE-NODULATION-CELL DIVISION (RND) EFFLUX MEMBRANE FUSION PROTEIN-RELATED"/>
    <property type="match status" value="1"/>
</dbReference>
<evidence type="ECO:0000259" key="3">
    <source>
        <dbReference type="Pfam" id="PF25973"/>
    </source>
</evidence>
<dbReference type="InterPro" id="IPR006143">
    <property type="entry name" value="RND_pump_MFP"/>
</dbReference>
<keyword evidence="2" id="KW-0175">Coiled coil</keyword>
<gene>
    <name evidence="4" type="ordered locus">B488_13390</name>
</gene>
<dbReference type="Gene3D" id="1.10.287.470">
    <property type="entry name" value="Helix hairpin bin"/>
    <property type="match status" value="1"/>
</dbReference>
<dbReference type="PATRIC" id="fig|1215343.11.peg.1382"/>
<reference evidence="4 5" key="1">
    <citation type="journal article" date="2012" name="Stand. Genomic Sci.">
        <title>Complete genome sequence of Liberibacter crescens BT-1.</title>
        <authorList>
            <person name="Leonard M.T."/>
            <person name="Fagen J.R."/>
            <person name="Davis-Richardson A.G."/>
            <person name="Davis M.J."/>
            <person name="Triplett E.W."/>
        </authorList>
    </citation>
    <scope>NUCLEOTIDE SEQUENCE [LARGE SCALE GENOMIC DNA]</scope>
    <source>
        <strain evidence="4 5">BT-1</strain>
    </source>
</reference>
<dbReference type="Gene3D" id="2.40.30.170">
    <property type="match status" value="1"/>
</dbReference>
<dbReference type="HOGENOM" id="CLU_018816_1_0_5"/>
<keyword evidence="5" id="KW-1185">Reference proteome</keyword>
<evidence type="ECO:0000256" key="1">
    <source>
        <dbReference type="ARBA" id="ARBA00009477"/>
    </source>
</evidence>
<dbReference type="Proteomes" id="UP000010799">
    <property type="component" value="Chromosome"/>
</dbReference>
<dbReference type="RefSeq" id="WP_015273756.1">
    <property type="nucleotide sequence ID" value="NC_019907.1"/>
</dbReference>
<dbReference type="Gene3D" id="2.40.420.20">
    <property type="match status" value="1"/>
</dbReference>
<name>L0EY69_LIBCB</name>
<comment type="similarity">
    <text evidence="1">Belongs to the membrane fusion protein (MFP) (TC 8.A.1) family.</text>
</comment>
<dbReference type="Pfam" id="PF25973">
    <property type="entry name" value="BSH_CzcB"/>
    <property type="match status" value="1"/>
</dbReference>
<evidence type="ECO:0000256" key="2">
    <source>
        <dbReference type="SAM" id="Coils"/>
    </source>
</evidence>
<dbReference type="GO" id="GO:0015562">
    <property type="term" value="F:efflux transmembrane transporter activity"/>
    <property type="evidence" value="ECO:0007669"/>
    <property type="project" value="TreeGrafter"/>
</dbReference>
<protein>
    <submittedName>
        <fullName evidence="4">Putative Co/Zn/Cd efflux system membrane fusion protein</fullName>
    </submittedName>
</protein>
<dbReference type="GO" id="GO:1990281">
    <property type="term" value="C:efflux pump complex"/>
    <property type="evidence" value="ECO:0007669"/>
    <property type="project" value="TreeGrafter"/>
</dbReference>
<dbReference type="Gene3D" id="2.40.50.100">
    <property type="match status" value="1"/>
</dbReference>
<dbReference type="InterPro" id="IPR058647">
    <property type="entry name" value="BSH_CzcB-like"/>
</dbReference>
<dbReference type="STRING" id="1215343.B488_13390"/>
<organism evidence="4 5">
    <name type="scientific">Liberibacter crescens (strain BT-1)</name>
    <dbReference type="NCBI Taxonomy" id="1215343"/>
    <lineage>
        <taxon>Bacteria</taxon>
        <taxon>Pseudomonadati</taxon>
        <taxon>Pseudomonadota</taxon>
        <taxon>Alphaproteobacteria</taxon>
        <taxon>Hyphomicrobiales</taxon>
        <taxon>Rhizobiaceae</taxon>
        <taxon>Liberibacter</taxon>
    </lineage>
</organism>
<feature type="domain" description="CzcB-like barrel-sandwich hybrid" evidence="3">
    <location>
        <begin position="74"/>
        <end position="208"/>
    </location>
</feature>
<dbReference type="AlphaFoldDB" id="L0EY69"/>
<feature type="coiled-coil region" evidence="2">
    <location>
        <begin position="153"/>
        <end position="184"/>
    </location>
</feature>
<proteinExistence type="inferred from homology"/>
<dbReference type="KEGG" id="lcc:B488_13390"/>
<dbReference type="NCBIfam" id="TIGR01730">
    <property type="entry name" value="RND_mfp"/>
    <property type="match status" value="1"/>
</dbReference>
<evidence type="ECO:0000313" key="4">
    <source>
        <dbReference type="EMBL" id="AGA65331.1"/>
    </source>
</evidence>
<evidence type="ECO:0000313" key="5">
    <source>
        <dbReference type="Proteomes" id="UP000010799"/>
    </source>
</evidence>
<dbReference type="EMBL" id="CP003789">
    <property type="protein sequence ID" value="AGA65331.1"/>
    <property type="molecule type" value="Genomic_DNA"/>
</dbReference>
<accession>L0EY69</accession>
<dbReference type="SUPFAM" id="SSF111369">
    <property type="entry name" value="HlyD-like secretion proteins"/>
    <property type="match status" value="1"/>
</dbReference>
<sequence length="370" mass="41160">MLNLSQFIDHKKILIKLLVYIFIASSFGCDNKEQNIKKDDYLVYVQKVKSESYSQKISLTGEIRARVQSQLSFSVTGRIIERLVDIGSHVNVGDVLARLNSVQQVSEVASAEAGVKASEAQLLKESLLFKRQQQLLVNGSITRSEYDQSEAQFESAKSNNKIAIANLEEARKNVSDTVLRAINNGLITARNAEVGEVVQPAQSIFTLAHDGPRDVVFQLQESLIGTYRYRVNEKVQISLIENPQLKVDGYIREVSPIVEIKTGGVRIKVAIDKFPFYVKLGDPVIVTVNLSPIKVIKIPWKAIDYVNEKPAVWIVDPKTRAISLMPIVVSSYDNNDVLVSGNLKEGQLVVVEGVQFLQSGQVVSFTEKKS</sequence>
<dbReference type="PANTHER" id="PTHR30469">
    <property type="entry name" value="MULTIDRUG RESISTANCE PROTEIN MDTA"/>
    <property type="match status" value="1"/>
</dbReference>